<evidence type="ECO:0000313" key="2">
    <source>
        <dbReference type="EMBL" id="RSL30146.1"/>
    </source>
</evidence>
<dbReference type="InterPro" id="IPR037126">
    <property type="entry name" value="PdaC/RsiV-like_sf"/>
</dbReference>
<evidence type="ECO:0000259" key="1">
    <source>
        <dbReference type="Pfam" id="PF11738"/>
    </source>
</evidence>
<dbReference type="Gene3D" id="3.90.640.20">
    <property type="entry name" value="Heat-shock cognate protein, ATPase"/>
    <property type="match status" value="1"/>
</dbReference>
<dbReference type="AlphaFoldDB" id="A0A428MVM8"/>
<feature type="domain" description="DUF3298" evidence="1">
    <location>
        <begin position="112"/>
        <end position="180"/>
    </location>
</feature>
<accession>A0A428MVM8</accession>
<sequence>MENCIQPIPIQTYALPYPNICFPQLAAWNVHTINAGIYEKVFALFRNVNELGYYQPGVTEMTGTYEMKNNQRGVVSFTFTNFANSPGLAHPVEFMDSITAVANTDTIYPLSALFKPGSPYMQQINSIIEKQIADRDIPLLDGFPGIKSNQKYYLADKSIVIYFDEYEITPGYVGFPMFPISGFDLQDSVRETSPLGIMLTG</sequence>
<dbReference type="InterPro" id="IPR021729">
    <property type="entry name" value="DUF3298"/>
</dbReference>
<evidence type="ECO:0000313" key="3">
    <source>
        <dbReference type="Proteomes" id="UP000275076"/>
    </source>
</evidence>
<name>A0A428MVM8_9BACI</name>
<dbReference type="OrthoDB" id="5637at2"/>
<gene>
    <name evidence="2" type="ORF">D7Z54_27590</name>
</gene>
<organism evidence="2 3">
    <name type="scientific">Salibacterium salarium</name>
    <dbReference type="NCBI Taxonomy" id="284579"/>
    <lineage>
        <taxon>Bacteria</taxon>
        <taxon>Bacillati</taxon>
        <taxon>Bacillota</taxon>
        <taxon>Bacilli</taxon>
        <taxon>Bacillales</taxon>
        <taxon>Bacillaceae</taxon>
    </lineage>
</organism>
<reference evidence="2 3" key="1">
    <citation type="submission" date="2018-10" db="EMBL/GenBank/DDBJ databases">
        <title>Draft genome sequence of Bacillus salarius IM0101, isolated from a hypersaline soil in Inner Mongolia, China.</title>
        <authorList>
            <person name="Yamprayoonswat W."/>
            <person name="Boonvisut S."/>
            <person name="Jumpathong W."/>
            <person name="Sittihan S."/>
            <person name="Ruangsuj P."/>
            <person name="Wanthongcharoen S."/>
            <person name="Thongpramul N."/>
            <person name="Pimmason S."/>
            <person name="Yu B."/>
            <person name="Yasawong M."/>
        </authorList>
    </citation>
    <scope>NUCLEOTIDE SEQUENCE [LARGE SCALE GENOMIC DNA]</scope>
    <source>
        <strain evidence="2 3">IM0101</strain>
    </source>
</reference>
<keyword evidence="3" id="KW-1185">Reference proteome</keyword>
<dbReference type="EMBL" id="RBVX01000042">
    <property type="protein sequence ID" value="RSL30146.1"/>
    <property type="molecule type" value="Genomic_DNA"/>
</dbReference>
<dbReference type="Pfam" id="PF11738">
    <property type="entry name" value="DUF3298"/>
    <property type="match status" value="1"/>
</dbReference>
<dbReference type="RefSeq" id="WP_125561208.1">
    <property type="nucleotide sequence ID" value="NZ_RBVX01000042.1"/>
</dbReference>
<protein>
    <submittedName>
        <fullName evidence="2">DUF3298 domain-containing protein</fullName>
    </submittedName>
</protein>
<comment type="caution">
    <text evidence="2">The sequence shown here is derived from an EMBL/GenBank/DDBJ whole genome shotgun (WGS) entry which is preliminary data.</text>
</comment>
<proteinExistence type="predicted"/>
<dbReference type="Proteomes" id="UP000275076">
    <property type="component" value="Unassembled WGS sequence"/>
</dbReference>